<dbReference type="Ensembl" id="ENSPPYT00000003140.3">
    <property type="protein sequence ID" value="ENSPPYP00000003036.3"/>
    <property type="gene ID" value="ENSPPYG00000002610.3"/>
</dbReference>
<dbReference type="CTD" id="54838"/>
<name>Q5R8Q0_PONAB</name>
<reference evidence="2" key="1">
    <citation type="submission" date="2004-11" db="EMBL/GenBank/DDBJ databases">
        <authorList>
            <consortium name="The German cDNA Consortium"/>
            <person name="Wambutt R."/>
            <person name="Heubner D."/>
            <person name="Mewes H.W."/>
            <person name="Weil B."/>
            <person name="Amid C."/>
            <person name="Osanger A."/>
            <person name="Fobo G."/>
            <person name="Han M."/>
            <person name="Wiemann S."/>
        </authorList>
    </citation>
    <scope>NUCLEOTIDE SEQUENCE</scope>
    <source>
        <tissue evidence="2">Kidney</tissue>
    </source>
</reference>
<organism evidence="2">
    <name type="scientific">Pongo abelii</name>
    <name type="common">Sumatran orangutan</name>
    <name type="synonym">Pongo pygmaeus abelii</name>
    <dbReference type="NCBI Taxonomy" id="9601"/>
    <lineage>
        <taxon>Eukaryota</taxon>
        <taxon>Metazoa</taxon>
        <taxon>Chordata</taxon>
        <taxon>Craniata</taxon>
        <taxon>Vertebrata</taxon>
        <taxon>Euteleostomi</taxon>
        <taxon>Mammalia</taxon>
        <taxon>Eutheria</taxon>
        <taxon>Euarchontoglires</taxon>
        <taxon>Primates</taxon>
        <taxon>Haplorrhini</taxon>
        <taxon>Catarrhini</taxon>
        <taxon>Hominidae</taxon>
        <taxon>Pongo</taxon>
    </lineage>
</organism>
<dbReference type="KEGG" id="pon:100173029"/>
<accession>Q5R8Q0</accession>
<evidence type="ECO:0000313" key="4">
    <source>
        <dbReference type="Proteomes" id="UP000001595"/>
    </source>
</evidence>
<reference evidence="3" key="3">
    <citation type="submission" date="2025-05" db="UniProtKB">
        <authorList>
            <consortium name="Ensembl"/>
        </authorList>
    </citation>
    <scope>IDENTIFICATION</scope>
</reference>
<gene>
    <name evidence="2" type="primary">DKFZp469N2325</name>
    <name evidence="3" type="synonym">WBP1L</name>
</gene>
<dbReference type="eggNOG" id="ENOG502QQBJ">
    <property type="taxonomic scope" value="Eukaryota"/>
</dbReference>
<dbReference type="EMBL" id="CR859701">
    <property type="protein sequence ID" value="CAH91860.1"/>
    <property type="molecule type" value="mRNA"/>
</dbReference>
<dbReference type="HOGENOM" id="CLU_046863_0_0_1"/>
<evidence type="ECO:0000313" key="3">
    <source>
        <dbReference type="Ensembl" id="ENSPPYP00000003036.3"/>
    </source>
</evidence>
<dbReference type="Proteomes" id="UP000001595">
    <property type="component" value="Chromosome 10"/>
</dbReference>
<keyword evidence="1" id="KW-0732">Signal</keyword>
<keyword evidence="4" id="KW-1185">Reference proteome</keyword>
<dbReference type="AlphaFoldDB" id="Q5R8Q0"/>
<feature type="chain" id="PRO_5044737952" evidence="1">
    <location>
        <begin position="25"/>
        <end position="105"/>
    </location>
</feature>
<dbReference type="RefSeq" id="NP_001126077.1">
    <property type="nucleotide sequence ID" value="NM_001132605.1"/>
</dbReference>
<protein>
    <submittedName>
        <fullName evidence="2">Uncharacterized protein DKFZp469N2325</fullName>
    </submittedName>
    <submittedName>
        <fullName evidence="3">WW domain binding protein 1 like</fullName>
    </submittedName>
</protein>
<dbReference type="STRING" id="9601.ENSPPYP00000003036"/>
<dbReference type="GeneID" id="100173029"/>
<feature type="signal peptide" evidence="1">
    <location>
        <begin position="1"/>
        <end position="24"/>
    </location>
</feature>
<reference evidence="3 4" key="2">
    <citation type="submission" date="2008-02" db="EMBL/GenBank/DDBJ databases">
        <title>A 6x draft sequence assembly of the Pongo pygmaeus abelii genome.</title>
        <authorList>
            <person name="Wilson R.K."/>
            <person name="Mardis E."/>
        </authorList>
    </citation>
    <scope>NUCLEOTIDE SEQUENCE [LARGE SCALE GENOMIC DNA]</scope>
</reference>
<accession>A0A2J8XYM5</accession>
<proteinExistence type="evidence at transcript level"/>
<evidence type="ECO:0000256" key="1">
    <source>
        <dbReference type="SAM" id="SignalP"/>
    </source>
</evidence>
<dbReference type="OrthoDB" id="10070083at2759"/>
<evidence type="ECO:0000313" key="2">
    <source>
        <dbReference type="EMBL" id="CAH91860.1"/>
    </source>
</evidence>
<accession>H2NBG3</accession>
<dbReference type="GeneTree" id="ENSGT00950000183109"/>
<sequence length="105" mass="11010">MERRRLLGGMALLLLQALPSPLSARAEPPQLFGGASCGSLSCVWLTTPALLVQYWGFQGRIRKPVWVPTIKATSVTQDTAVDSLSAATTTMNSGGSGWCGPSSSS</sequence>